<evidence type="ECO:0000259" key="2">
    <source>
        <dbReference type="Pfam" id="PF07859"/>
    </source>
</evidence>
<dbReference type="SUPFAM" id="SSF53474">
    <property type="entry name" value="alpha/beta-Hydrolases"/>
    <property type="match status" value="1"/>
</dbReference>
<gene>
    <name evidence="3" type="ORF">FHS68_003067</name>
</gene>
<dbReference type="EMBL" id="JAASQJ010000003">
    <property type="protein sequence ID" value="NIJ53885.1"/>
    <property type="molecule type" value="Genomic_DNA"/>
</dbReference>
<dbReference type="PANTHER" id="PTHR48081">
    <property type="entry name" value="AB HYDROLASE SUPERFAMILY PROTEIN C4A8.06C"/>
    <property type="match status" value="1"/>
</dbReference>
<dbReference type="RefSeq" id="WP_167271469.1">
    <property type="nucleotide sequence ID" value="NZ_JAASQJ010000003.1"/>
</dbReference>
<comment type="caution">
    <text evidence="3">The sequence shown here is derived from an EMBL/GenBank/DDBJ whole genome shotgun (WGS) entry which is preliminary data.</text>
</comment>
<protein>
    <submittedName>
        <fullName evidence="3">Acetyl esterase/lipase</fullName>
    </submittedName>
</protein>
<reference evidence="3 4" key="1">
    <citation type="submission" date="2020-03" db="EMBL/GenBank/DDBJ databases">
        <title>Genomic Encyclopedia of Type Strains, Phase IV (KMG-IV): sequencing the most valuable type-strain genomes for metagenomic binning, comparative biology and taxonomic classification.</title>
        <authorList>
            <person name="Goeker M."/>
        </authorList>
    </citation>
    <scope>NUCLEOTIDE SEQUENCE [LARGE SCALE GENOMIC DNA]</scope>
    <source>
        <strain evidence="3 4">DSM 102865</strain>
    </source>
</reference>
<dbReference type="Gene3D" id="3.40.50.1820">
    <property type="entry name" value="alpha/beta hydrolase"/>
    <property type="match status" value="1"/>
</dbReference>
<dbReference type="Proteomes" id="UP001179181">
    <property type="component" value="Unassembled WGS sequence"/>
</dbReference>
<dbReference type="PROSITE" id="PS51257">
    <property type="entry name" value="PROKAR_LIPOPROTEIN"/>
    <property type="match status" value="1"/>
</dbReference>
<accession>A0ABX0UQN2</accession>
<sequence length="386" mass="41433">MRTTFLKQPDFISRVCKATIATAIGCLLLTACGSKTETGSDKDSLVTETDTASAPKTLKPTAAAPAWAPDIKPEMQAVIEKLVNYKDKPIPQLTAAEARKNHTPTDAVMELISENNIPMPEAMVDTMGKMVPVKGDSIPVRIYTPKSGNAPFPVIVYYHGGGFVIADLDVYDASAKSLAEQTGAVVVSAAYRLAPEHKFPTAHDDAYAAYLWTVKNVVSLKGDPKKIAVAGESAGGNLAANVSIMARDKGAALPIHQLLVYPVAGSDMTTESYQKYASAKPLDKPMMEWFVKNYLHNMGEGKDPRINLVAANLKGLPPTTIVMAEIDPLQRDGEMLGEKLKSAGVKVSSKTYPGVTHEFFGMGLVVPEAKDAMAYAADELKMAFKK</sequence>
<dbReference type="PANTHER" id="PTHR48081:SF8">
    <property type="entry name" value="ALPHA_BETA HYDROLASE FOLD-3 DOMAIN-CONTAINING PROTEIN-RELATED"/>
    <property type="match status" value="1"/>
</dbReference>
<dbReference type="Pfam" id="PF07859">
    <property type="entry name" value="Abhydrolase_3"/>
    <property type="match status" value="1"/>
</dbReference>
<keyword evidence="4" id="KW-1185">Reference proteome</keyword>
<name>A0ABX0UQN2_9BACT</name>
<proteinExistence type="predicted"/>
<evidence type="ECO:0000313" key="3">
    <source>
        <dbReference type="EMBL" id="NIJ53885.1"/>
    </source>
</evidence>
<evidence type="ECO:0000313" key="4">
    <source>
        <dbReference type="Proteomes" id="UP001179181"/>
    </source>
</evidence>
<feature type="domain" description="Alpha/beta hydrolase fold-3" evidence="2">
    <location>
        <begin position="155"/>
        <end position="360"/>
    </location>
</feature>
<dbReference type="InterPro" id="IPR050300">
    <property type="entry name" value="GDXG_lipolytic_enzyme"/>
</dbReference>
<evidence type="ECO:0000256" key="1">
    <source>
        <dbReference type="ARBA" id="ARBA00022801"/>
    </source>
</evidence>
<dbReference type="InterPro" id="IPR013094">
    <property type="entry name" value="AB_hydrolase_3"/>
</dbReference>
<keyword evidence="1" id="KW-0378">Hydrolase</keyword>
<organism evidence="3 4">
    <name type="scientific">Dyadobacter arcticus</name>
    <dbReference type="NCBI Taxonomy" id="1078754"/>
    <lineage>
        <taxon>Bacteria</taxon>
        <taxon>Pseudomonadati</taxon>
        <taxon>Bacteroidota</taxon>
        <taxon>Cytophagia</taxon>
        <taxon>Cytophagales</taxon>
        <taxon>Spirosomataceae</taxon>
        <taxon>Dyadobacter</taxon>
    </lineage>
</organism>
<dbReference type="InterPro" id="IPR029058">
    <property type="entry name" value="AB_hydrolase_fold"/>
</dbReference>